<evidence type="ECO:0000313" key="2">
    <source>
        <dbReference type="Proteomes" id="UP000294848"/>
    </source>
</evidence>
<gene>
    <name evidence="1" type="ORF">DET52_107170</name>
</gene>
<proteinExistence type="predicted"/>
<comment type="caution">
    <text evidence="1">The sequence shown here is derived from an EMBL/GenBank/DDBJ whole genome shotgun (WGS) entry which is preliminary data.</text>
</comment>
<sequence length="48" mass="5238">MSCLILLANYFEMLPVSPLSALTVGKYEKGNILSKVLVVVLLRSVTIT</sequence>
<evidence type="ECO:0000313" key="1">
    <source>
        <dbReference type="EMBL" id="TDN99038.1"/>
    </source>
</evidence>
<dbReference type="EMBL" id="SNWI01000007">
    <property type="protein sequence ID" value="TDN99038.1"/>
    <property type="molecule type" value="Genomic_DNA"/>
</dbReference>
<dbReference type="AlphaFoldDB" id="A0A4V3BXJ7"/>
<dbReference type="Proteomes" id="UP000294848">
    <property type="component" value="Unassembled WGS sequence"/>
</dbReference>
<name>A0A4V3BXJ7_9BACT</name>
<organism evidence="1 2">
    <name type="scientific">Sunxiuqinia elliptica</name>
    <dbReference type="NCBI Taxonomy" id="655355"/>
    <lineage>
        <taxon>Bacteria</taxon>
        <taxon>Pseudomonadati</taxon>
        <taxon>Bacteroidota</taxon>
        <taxon>Bacteroidia</taxon>
        <taxon>Marinilabiliales</taxon>
        <taxon>Prolixibacteraceae</taxon>
        <taxon>Sunxiuqinia</taxon>
    </lineage>
</organism>
<protein>
    <submittedName>
        <fullName evidence="1">Uncharacterized protein</fullName>
    </submittedName>
</protein>
<reference evidence="1 2" key="1">
    <citation type="submission" date="2019-03" db="EMBL/GenBank/DDBJ databases">
        <title>Freshwater and sediment microbial communities from various areas in North America, analyzing microbe dynamics in response to fracking.</title>
        <authorList>
            <person name="Lamendella R."/>
        </authorList>
    </citation>
    <scope>NUCLEOTIDE SEQUENCE [LARGE SCALE GENOMIC DNA]</scope>
    <source>
        <strain evidence="1 2">114D</strain>
    </source>
</reference>
<accession>A0A4V3BXJ7</accession>